<evidence type="ECO:0000313" key="1">
    <source>
        <dbReference type="EMBL" id="SLM17350.1"/>
    </source>
</evidence>
<accession>A0A3P3XM36</accession>
<gene>
    <name evidence="1" type="ORF">SPIRO4BDMA_20004</name>
</gene>
<sequence length="80" mass="9307">METKLTLKLDKTVIQSAKQYAHHRNRSLSKLVEDYFRNLVASDTQQKSHFSPLVEELSGVISEKDLNNLSYTDYLEAKYE</sequence>
<dbReference type="EMBL" id="FWDO01000002">
    <property type="protein sequence ID" value="SLM17350.1"/>
    <property type="molecule type" value="Genomic_DNA"/>
</dbReference>
<proteinExistence type="predicted"/>
<name>A0A3P3XM36_9SPIR</name>
<reference evidence="1" key="1">
    <citation type="submission" date="2017-02" db="EMBL/GenBank/DDBJ databases">
        <authorList>
            <person name="Regsiter A."/>
            <person name="William W."/>
        </authorList>
    </citation>
    <scope>NUCLEOTIDE SEQUENCE</scope>
    <source>
        <strain evidence="1">BdmA 4</strain>
    </source>
</reference>
<dbReference type="AlphaFoldDB" id="A0A3P3XM36"/>
<protein>
    <submittedName>
        <fullName evidence="1">Putative toxin-antitoxin system, antitoxin component, ribbon-helix-helix domain protein</fullName>
    </submittedName>
</protein>
<dbReference type="Pfam" id="PF19891">
    <property type="entry name" value="DUF6364"/>
    <property type="match status" value="1"/>
</dbReference>
<dbReference type="InterPro" id="IPR045944">
    <property type="entry name" value="DUF6364"/>
</dbReference>
<organism evidence="1">
    <name type="scientific">uncultured spirochete</name>
    <dbReference type="NCBI Taxonomy" id="156406"/>
    <lineage>
        <taxon>Bacteria</taxon>
        <taxon>Pseudomonadati</taxon>
        <taxon>Spirochaetota</taxon>
        <taxon>Spirochaetia</taxon>
        <taxon>Spirochaetales</taxon>
        <taxon>environmental samples</taxon>
    </lineage>
</organism>